<organism evidence="2 3">
    <name type="scientific">Halocaridina rubra</name>
    <name type="common">Hawaiian red shrimp</name>
    <dbReference type="NCBI Taxonomy" id="373956"/>
    <lineage>
        <taxon>Eukaryota</taxon>
        <taxon>Metazoa</taxon>
        <taxon>Ecdysozoa</taxon>
        <taxon>Arthropoda</taxon>
        <taxon>Crustacea</taxon>
        <taxon>Multicrustacea</taxon>
        <taxon>Malacostraca</taxon>
        <taxon>Eumalacostraca</taxon>
        <taxon>Eucarida</taxon>
        <taxon>Decapoda</taxon>
        <taxon>Pleocyemata</taxon>
        <taxon>Caridea</taxon>
        <taxon>Atyoidea</taxon>
        <taxon>Atyidae</taxon>
        <taxon>Halocaridina</taxon>
    </lineage>
</organism>
<evidence type="ECO:0000313" key="2">
    <source>
        <dbReference type="EMBL" id="KAK7069862.1"/>
    </source>
</evidence>
<name>A0AAN9A518_HALRR</name>
<dbReference type="EMBL" id="JAXCGZ010015741">
    <property type="protein sequence ID" value="KAK7069862.1"/>
    <property type="molecule type" value="Genomic_DNA"/>
</dbReference>
<keyword evidence="1" id="KW-0812">Transmembrane</keyword>
<keyword evidence="3" id="KW-1185">Reference proteome</keyword>
<accession>A0AAN9A518</accession>
<feature type="transmembrane region" description="Helical" evidence="1">
    <location>
        <begin position="45"/>
        <end position="66"/>
    </location>
</feature>
<reference evidence="2 3" key="1">
    <citation type="submission" date="2023-11" db="EMBL/GenBank/DDBJ databases">
        <title>Halocaridina rubra genome assembly.</title>
        <authorList>
            <person name="Smith C."/>
        </authorList>
    </citation>
    <scope>NUCLEOTIDE SEQUENCE [LARGE SCALE GENOMIC DNA]</scope>
    <source>
        <strain evidence="2">EP-1</strain>
        <tissue evidence="2">Whole</tissue>
    </source>
</reference>
<dbReference type="Proteomes" id="UP001381693">
    <property type="component" value="Unassembled WGS sequence"/>
</dbReference>
<evidence type="ECO:0000313" key="3">
    <source>
        <dbReference type="Proteomes" id="UP001381693"/>
    </source>
</evidence>
<protein>
    <submittedName>
        <fullName evidence="2">Uncharacterized protein</fullName>
    </submittedName>
</protein>
<proteinExistence type="predicted"/>
<keyword evidence="1" id="KW-0472">Membrane</keyword>
<dbReference type="AlphaFoldDB" id="A0AAN9A518"/>
<keyword evidence="1" id="KW-1133">Transmembrane helix</keyword>
<sequence>MPVTMDVLTMTKMKNTVTDNESIRKRSCIPSEPQDYEPNKMRRKILFFLLGIVLPLVSSFITYTLVTLETNALQLDDAGALVITIILIERDRNLPIDLNQIAKDIYDKARNKRDVTAPNFDNSSLYQVSALKGRMTA</sequence>
<gene>
    <name evidence="2" type="ORF">SK128_021070</name>
</gene>
<comment type="caution">
    <text evidence="2">The sequence shown here is derived from an EMBL/GenBank/DDBJ whole genome shotgun (WGS) entry which is preliminary data.</text>
</comment>
<evidence type="ECO:0000256" key="1">
    <source>
        <dbReference type="SAM" id="Phobius"/>
    </source>
</evidence>